<dbReference type="Pfam" id="PF00005">
    <property type="entry name" value="ABC_tran"/>
    <property type="match status" value="1"/>
</dbReference>
<dbReference type="InterPro" id="IPR052156">
    <property type="entry name" value="BCAA_Transport_ATP-bd_LivF"/>
</dbReference>
<dbReference type="AlphaFoldDB" id="A0A1J4MZ36"/>
<feature type="domain" description="ABC transporter" evidence="6">
    <location>
        <begin position="5"/>
        <end position="234"/>
    </location>
</feature>
<dbReference type="PANTHER" id="PTHR43820">
    <property type="entry name" value="HIGH-AFFINITY BRANCHED-CHAIN AMINO ACID TRANSPORT ATP-BINDING PROTEIN LIVF"/>
    <property type="match status" value="1"/>
</dbReference>
<accession>A0A1J4MZ36</accession>
<keyword evidence="5" id="KW-0029">Amino-acid transport</keyword>
<gene>
    <name evidence="7" type="ORF">UG56_025335</name>
</gene>
<dbReference type="PROSITE" id="PS50893">
    <property type="entry name" value="ABC_TRANSPORTER_2"/>
    <property type="match status" value="1"/>
</dbReference>
<comment type="similarity">
    <text evidence="1">Belongs to the ABC transporter superfamily.</text>
</comment>
<keyword evidence="3" id="KW-0547">Nucleotide-binding</keyword>
<dbReference type="InterPro" id="IPR003593">
    <property type="entry name" value="AAA+_ATPase"/>
</dbReference>
<dbReference type="Proteomes" id="UP000033772">
    <property type="component" value="Unassembled WGS sequence"/>
</dbReference>
<keyword evidence="2" id="KW-0813">Transport</keyword>
<reference evidence="7" key="1">
    <citation type="submission" date="2016-10" db="EMBL/GenBank/DDBJ databases">
        <title>Draft Genome Sequence of Nocardioides luteus Strain BAFB, an Alkane-Degrading Bacterium Isolated from JP-7 Polluted Soil.</title>
        <authorList>
            <person name="Brown L."/>
            <person name="Ruiz O.N."/>
            <person name="Gunasekera T."/>
        </authorList>
    </citation>
    <scope>NUCLEOTIDE SEQUENCE [LARGE SCALE GENOMIC DNA]</scope>
    <source>
        <strain evidence="7">BAFB</strain>
    </source>
</reference>
<comment type="caution">
    <text evidence="7">The sequence shown here is derived from an EMBL/GenBank/DDBJ whole genome shotgun (WGS) entry which is preliminary data.</text>
</comment>
<dbReference type="InterPro" id="IPR027417">
    <property type="entry name" value="P-loop_NTPase"/>
</dbReference>
<protein>
    <submittedName>
        <fullName evidence="7">ABC transporter ATP-binding protein</fullName>
    </submittedName>
</protein>
<evidence type="ECO:0000313" key="7">
    <source>
        <dbReference type="EMBL" id="OIJ23935.1"/>
    </source>
</evidence>
<dbReference type="GO" id="GO:0005524">
    <property type="term" value="F:ATP binding"/>
    <property type="evidence" value="ECO:0007669"/>
    <property type="project" value="UniProtKB-KW"/>
</dbReference>
<dbReference type="SUPFAM" id="SSF52540">
    <property type="entry name" value="P-loop containing nucleoside triphosphate hydrolases"/>
    <property type="match status" value="1"/>
</dbReference>
<dbReference type="RefSeq" id="WP_045549259.1">
    <property type="nucleotide sequence ID" value="NZ_JZDQ02000050.1"/>
</dbReference>
<evidence type="ECO:0000256" key="5">
    <source>
        <dbReference type="ARBA" id="ARBA00022970"/>
    </source>
</evidence>
<name>A0A1J4MZ36_9ACTN</name>
<evidence type="ECO:0000256" key="1">
    <source>
        <dbReference type="ARBA" id="ARBA00005417"/>
    </source>
</evidence>
<dbReference type="GO" id="GO:0015807">
    <property type="term" value="P:L-amino acid transport"/>
    <property type="evidence" value="ECO:0007669"/>
    <property type="project" value="TreeGrafter"/>
</dbReference>
<dbReference type="Gene3D" id="3.40.50.300">
    <property type="entry name" value="P-loop containing nucleotide triphosphate hydrolases"/>
    <property type="match status" value="1"/>
</dbReference>
<dbReference type="EMBL" id="JZDQ02000050">
    <property type="protein sequence ID" value="OIJ23935.1"/>
    <property type="molecule type" value="Genomic_DNA"/>
</dbReference>
<keyword evidence="8" id="KW-1185">Reference proteome</keyword>
<sequence length="242" mass="25653">MTTLLEVDAIDVAYGDFRALHGITLTVAEGETLAVIGANGAGKSTLLKTIAGLLRPSAGQIRFNGHNVSHTPAHRRVREGIALTPEGRRIFGSLTVEENLKVGAHGRRPGPWNLATVYDAFPLLAEKRARRGVHLSGGEQQATAIGRALMSNPRLLLLDEVSLGLAPVVIADIYKALPAIAERGTTVLVVEQDLTQALTVADRVQCLLEGRTVLEGAAADVTREQVQAAYFGVDNANGREAG</sequence>
<evidence type="ECO:0000259" key="6">
    <source>
        <dbReference type="PROSITE" id="PS50893"/>
    </source>
</evidence>
<dbReference type="STRING" id="1844.UG56_025335"/>
<dbReference type="GO" id="GO:0016887">
    <property type="term" value="F:ATP hydrolysis activity"/>
    <property type="evidence" value="ECO:0007669"/>
    <property type="project" value="InterPro"/>
</dbReference>
<dbReference type="InterPro" id="IPR003439">
    <property type="entry name" value="ABC_transporter-like_ATP-bd"/>
</dbReference>
<dbReference type="GO" id="GO:0015658">
    <property type="term" value="F:branched-chain amino acid transmembrane transporter activity"/>
    <property type="evidence" value="ECO:0007669"/>
    <property type="project" value="TreeGrafter"/>
</dbReference>
<dbReference type="SMART" id="SM00382">
    <property type="entry name" value="AAA"/>
    <property type="match status" value="1"/>
</dbReference>
<keyword evidence="4 7" id="KW-0067">ATP-binding</keyword>
<evidence type="ECO:0000256" key="3">
    <source>
        <dbReference type="ARBA" id="ARBA00022741"/>
    </source>
</evidence>
<evidence type="ECO:0000313" key="8">
    <source>
        <dbReference type="Proteomes" id="UP000033772"/>
    </source>
</evidence>
<organism evidence="7 8">
    <name type="scientific">Nocardioides luteus</name>
    <dbReference type="NCBI Taxonomy" id="1844"/>
    <lineage>
        <taxon>Bacteria</taxon>
        <taxon>Bacillati</taxon>
        <taxon>Actinomycetota</taxon>
        <taxon>Actinomycetes</taxon>
        <taxon>Propionibacteriales</taxon>
        <taxon>Nocardioidaceae</taxon>
        <taxon>Nocardioides</taxon>
    </lineage>
</organism>
<proteinExistence type="inferred from homology"/>
<evidence type="ECO:0000256" key="2">
    <source>
        <dbReference type="ARBA" id="ARBA00022448"/>
    </source>
</evidence>
<evidence type="ECO:0000256" key="4">
    <source>
        <dbReference type="ARBA" id="ARBA00022840"/>
    </source>
</evidence>
<dbReference type="PANTHER" id="PTHR43820:SF4">
    <property type="entry name" value="HIGH-AFFINITY BRANCHED-CHAIN AMINO ACID TRANSPORT ATP-BINDING PROTEIN LIVF"/>
    <property type="match status" value="1"/>
</dbReference>
<dbReference type="CDD" id="cd03224">
    <property type="entry name" value="ABC_TM1139_LivF_branched"/>
    <property type="match status" value="1"/>
</dbReference>